<organism evidence="1 2">
    <name type="scientific">Brevundimonas kwangchunensis</name>
    <dbReference type="NCBI Taxonomy" id="322163"/>
    <lineage>
        <taxon>Bacteria</taxon>
        <taxon>Pseudomonadati</taxon>
        <taxon>Pseudomonadota</taxon>
        <taxon>Alphaproteobacteria</taxon>
        <taxon>Caulobacterales</taxon>
        <taxon>Caulobacteraceae</taxon>
        <taxon>Brevundimonas</taxon>
    </lineage>
</organism>
<sequence>MRVMYWNCTTPSGAGNMFAGKKLDAIKDRVLTLQPHVLCLDEVSALVTDANDFAAKYLNSAALTYKAGPIIKNDGVHLNTVAFYLQPSAAASSAPKFDVGIPQENWDNEQTKRDLIRVYWLAGTSPVTLWFLHANASKSGGQTALDRAAKATSQKYAAFIGDFNTGCVARADAATVQPTVGRYSFSQWKSELKPAAGSGTMAGLVDVPGSSTYMVRPNSSGFIDFAVANKAGLALTPVDSLGSITEETLRTIMLGCDHFPIAYDVATK</sequence>
<dbReference type="Gene3D" id="3.60.10.10">
    <property type="entry name" value="Endonuclease/exonuclease/phosphatase"/>
    <property type="match status" value="1"/>
</dbReference>
<comment type="caution">
    <text evidence="1">The sequence shown here is derived from an EMBL/GenBank/DDBJ whole genome shotgun (WGS) entry which is preliminary data.</text>
</comment>
<evidence type="ECO:0008006" key="3">
    <source>
        <dbReference type="Google" id="ProtNLM"/>
    </source>
</evidence>
<gene>
    <name evidence="1" type="ORF">GCM10009422_13260</name>
</gene>
<dbReference type="InterPro" id="IPR036691">
    <property type="entry name" value="Endo/exonu/phosph_ase_sf"/>
</dbReference>
<evidence type="ECO:0000313" key="2">
    <source>
        <dbReference type="Proteomes" id="UP001501352"/>
    </source>
</evidence>
<dbReference type="EMBL" id="BAAAGA010000002">
    <property type="protein sequence ID" value="GAA0619142.1"/>
    <property type="molecule type" value="Genomic_DNA"/>
</dbReference>
<dbReference type="Proteomes" id="UP001501352">
    <property type="component" value="Unassembled WGS sequence"/>
</dbReference>
<accession>A0ABN1GTM7</accession>
<keyword evidence="2" id="KW-1185">Reference proteome</keyword>
<proteinExistence type="predicted"/>
<evidence type="ECO:0000313" key="1">
    <source>
        <dbReference type="EMBL" id="GAA0619142.1"/>
    </source>
</evidence>
<name>A0ABN1GTM7_9CAUL</name>
<protein>
    <recommendedName>
        <fullName evidence="3">Endonuclease/exonuclease/phosphatase domain-containing protein</fullName>
    </recommendedName>
</protein>
<dbReference type="SUPFAM" id="SSF56219">
    <property type="entry name" value="DNase I-like"/>
    <property type="match status" value="1"/>
</dbReference>
<reference evidence="1 2" key="1">
    <citation type="journal article" date="2019" name="Int. J. Syst. Evol. Microbiol.">
        <title>The Global Catalogue of Microorganisms (GCM) 10K type strain sequencing project: providing services to taxonomists for standard genome sequencing and annotation.</title>
        <authorList>
            <consortium name="The Broad Institute Genomics Platform"/>
            <consortium name="The Broad Institute Genome Sequencing Center for Infectious Disease"/>
            <person name="Wu L."/>
            <person name="Ma J."/>
        </authorList>
    </citation>
    <scope>NUCLEOTIDE SEQUENCE [LARGE SCALE GENOMIC DNA]</scope>
    <source>
        <strain evidence="1 2">JCM 12928</strain>
    </source>
</reference>